<dbReference type="PANTHER" id="PTHR45640:SF26">
    <property type="entry name" value="RE23625P"/>
    <property type="match status" value="1"/>
</dbReference>
<comment type="caution">
    <text evidence="4">The sequence shown here is derived from an EMBL/GenBank/DDBJ whole genome shotgun (WGS) entry which is preliminary data.</text>
</comment>
<keyword evidence="5" id="KW-1185">Reference proteome</keyword>
<dbReference type="PROSITE" id="PS01031">
    <property type="entry name" value="SHSP"/>
    <property type="match status" value="1"/>
</dbReference>
<accession>A0A210R6F5</accession>
<dbReference type="AlphaFoldDB" id="A0A210R6F5"/>
<evidence type="ECO:0000313" key="4">
    <source>
        <dbReference type="EMBL" id="OWF56592.1"/>
    </source>
</evidence>
<evidence type="ECO:0000259" key="3">
    <source>
        <dbReference type="PROSITE" id="PS01031"/>
    </source>
</evidence>
<dbReference type="Gene3D" id="2.60.40.790">
    <property type="match status" value="1"/>
</dbReference>
<dbReference type="GO" id="GO:0009408">
    <property type="term" value="P:response to heat"/>
    <property type="evidence" value="ECO:0007669"/>
    <property type="project" value="TreeGrafter"/>
</dbReference>
<dbReference type="InterPro" id="IPR002068">
    <property type="entry name" value="A-crystallin/Hsp20_dom"/>
</dbReference>
<dbReference type="InterPro" id="IPR001436">
    <property type="entry name" value="Alpha-crystallin/sHSP_animal"/>
</dbReference>
<feature type="domain" description="SHSP" evidence="3">
    <location>
        <begin position="118"/>
        <end position="225"/>
    </location>
</feature>
<dbReference type="PANTHER" id="PTHR45640">
    <property type="entry name" value="HEAT SHOCK PROTEIN HSP-12.2-RELATED"/>
    <property type="match status" value="1"/>
</dbReference>
<dbReference type="InterPro" id="IPR008978">
    <property type="entry name" value="HSP20-like_chaperone"/>
</dbReference>
<dbReference type="EMBL" id="NEDP02000134">
    <property type="protein sequence ID" value="OWF56592.1"/>
    <property type="molecule type" value="Genomic_DNA"/>
</dbReference>
<reference evidence="4 5" key="1">
    <citation type="journal article" date="2017" name="Nat. Ecol. Evol.">
        <title>Scallop genome provides insights into evolution of bilaterian karyotype and development.</title>
        <authorList>
            <person name="Wang S."/>
            <person name="Zhang J."/>
            <person name="Jiao W."/>
            <person name="Li J."/>
            <person name="Xun X."/>
            <person name="Sun Y."/>
            <person name="Guo X."/>
            <person name="Huan P."/>
            <person name="Dong B."/>
            <person name="Zhang L."/>
            <person name="Hu X."/>
            <person name="Sun X."/>
            <person name="Wang J."/>
            <person name="Zhao C."/>
            <person name="Wang Y."/>
            <person name="Wang D."/>
            <person name="Huang X."/>
            <person name="Wang R."/>
            <person name="Lv J."/>
            <person name="Li Y."/>
            <person name="Zhang Z."/>
            <person name="Liu B."/>
            <person name="Lu W."/>
            <person name="Hui Y."/>
            <person name="Liang J."/>
            <person name="Zhou Z."/>
            <person name="Hou R."/>
            <person name="Li X."/>
            <person name="Liu Y."/>
            <person name="Li H."/>
            <person name="Ning X."/>
            <person name="Lin Y."/>
            <person name="Zhao L."/>
            <person name="Xing Q."/>
            <person name="Dou J."/>
            <person name="Li Y."/>
            <person name="Mao J."/>
            <person name="Guo H."/>
            <person name="Dou H."/>
            <person name="Li T."/>
            <person name="Mu C."/>
            <person name="Jiang W."/>
            <person name="Fu Q."/>
            <person name="Fu X."/>
            <person name="Miao Y."/>
            <person name="Liu J."/>
            <person name="Yu Q."/>
            <person name="Li R."/>
            <person name="Liao H."/>
            <person name="Li X."/>
            <person name="Kong Y."/>
            <person name="Jiang Z."/>
            <person name="Chourrout D."/>
            <person name="Li R."/>
            <person name="Bao Z."/>
        </authorList>
    </citation>
    <scope>NUCLEOTIDE SEQUENCE [LARGE SCALE GENOMIC DNA]</scope>
    <source>
        <strain evidence="4 5">PY_sf001</strain>
    </source>
</reference>
<dbReference type="GO" id="GO:0051082">
    <property type="term" value="F:unfolded protein binding"/>
    <property type="evidence" value="ECO:0007669"/>
    <property type="project" value="TreeGrafter"/>
</dbReference>
<evidence type="ECO:0000256" key="2">
    <source>
        <dbReference type="RuleBase" id="RU003616"/>
    </source>
</evidence>
<dbReference type="GO" id="GO:0005737">
    <property type="term" value="C:cytoplasm"/>
    <property type="evidence" value="ECO:0007669"/>
    <property type="project" value="TreeGrafter"/>
</dbReference>
<sequence length="230" mass="25627">MDLLKSDFFDNNFPEMSSMDKEFGTMGSSVTSMSSTTTMKSSNSKFDSGMGNLGACDSLMGAGIGGGRLVPTRFFDWNFFDRQKSMFSDISTEFDNDFGKFDMELESMRKSMFRFDGDPVLKVEQPYVESRSGSKKLSLTFDVSGYKPENIHIKTVDSMLTVHAKHEEKTAETSVYREFTKSYTLPKAVDPLALTSSLSADGVLSIEAPAPREVVAKKERFVPIELLKPL</sequence>
<dbReference type="SUPFAM" id="SSF49764">
    <property type="entry name" value="HSP20-like chaperones"/>
    <property type="match status" value="1"/>
</dbReference>
<dbReference type="CDD" id="cd06526">
    <property type="entry name" value="metazoan_ACD"/>
    <property type="match status" value="1"/>
</dbReference>
<name>A0A210R6F5_MIZYE</name>
<dbReference type="GO" id="GO:0042026">
    <property type="term" value="P:protein refolding"/>
    <property type="evidence" value="ECO:0007669"/>
    <property type="project" value="TreeGrafter"/>
</dbReference>
<evidence type="ECO:0000313" key="5">
    <source>
        <dbReference type="Proteomes" id="UP000242188"/>
    </source>
</evidence>
<dbReference type="PRINTS" id="PR00299">
    <property type="entry name" value="ACRYSTALLIN"/>
</dbReference>
<dbReference type="Pfam" id="PF00011">
    <property type="entry name" value="HSP20"/>
    <property type="match status" value="1"/>
</dbReference>
<gene>
    <name evidence="4" type="ORF">KP79_PYT18694</name>
</gene>
<evidence type="ECO:0000256" key="1">
    <source>
        <dbReference type="PROSITE-ProRule" id="PRU00285"/>
    </source>
</evidence>
<comment type="similarity">
    <text evidence="1 2">Belongs to the small heat shock protein (HSP20) family.</text>
</comment>
<organism evidence="4 5">
    <name type="scientific">Mizuhopecten yessoensis</name>
    <name type="common">Japanese scallop</name>
    <name type="synonym">Patinopecten yessoensis</name>
    <dbReference type="NCBI Taxonomy" id="6573"/>
    <lineage>
        <taxon>Eukaryota</taxon>
        <taxon>Metazoa</taxon>
        <taxon>Spiralia</taxon>
        <taxon>Lophotrochozoa</taxon>
        <taxon>Mollusca</taxon>
        <taxon>Bivalvia</taxon>
        <taxon>Autobranchia</taxon>
        <taxon>Pteriomorphia</taxon>
        <taxon>Pectinida</taxon>
        <taxon>Pectinoidea</taxon>
        <taxon>Pectinidae</taxon>
        <taxon>Mizuhopecten</taxon>
    </lineage>
</organism>
<proteinExistence type="inferred from homology"/>
<dbReference type="GO" id="GO:0005634">
    <property type="term" value="C:nucleus"/>
    <property type="evidence" value="ECO:0007669"/>
    <property type="project" value="TreeGrafter"/>
</dbReference>
<dbReference type="Proteomes" id="UP000242188">
    <property type="component" value="Unassembled WGS sequence"/>
</dbReference>
<dbReference type="OrthoDB" id="10060792at2759"/>
<protein>
    <submittedName>
        <fullName evidence="4">Alpha-crystallin B chain</fullName>
    </submittedName>
</protein>
<dbReference type="STRING" id="6573.A0A210R6F5"/>